<dbReference type="GO" id="GO:0005794">
    <property type="term" value="C:Golgi apparatus"/>
    <property type="evidence" value="ECO:0007669"/>
    <property type="project" value="UniProtKB-SubCell"/>
</dbReference>
<keyword evidence="10" id="KW-1185">Reference proteome</keyword>
<dbReference type="SUPFAM" id="SSF111126">
    <property type="entry name" value="Ligand-binding domain in the NO signalling and Golgi transport"/>
    <property type="match status" value="1"/>
</dbReference>
<comment type="caution">
    <text evidence="9">The sequence shown here is derived from an EMBL/GenBank/DDBJ whole genome shotgun (WGS) entry which is preliminary data.</text>
</comment>
<dbReference type="GO" id="GO:0048193">
    <property type="term" value="P:Golgi vesicle transport"/>
    <property type="evidence" value="ECO:0007669"/>
    <property type="project" value="InterPro"/>
</dbReference>
<name>A0A328E6Z6_9ASTE</name>
<dbReference type="PIRSF" id="PIRSF018293">
    <property type="entry name" value="TRAPP_I_complex_Bet3"/>
    <property type="match status" value="1"/>
</dbReference>
<organism evidence="9 10">
    <name type="scientific">Cuscuta australis</name>
    <dbReference type="NCBI Taxonomy" id="267555"/>
    <lineage>
        <taxon>Eukaryota</taxon>
        <taxon>Viridiplantae</taxon>
        <taxon>Streptophyta</taxon>
        <taxon>Embryophyta</taxon>
        <taxon>Tracheophyta</taxon>
        <taxon>Spermatophyta</taxon>
        <taxon>Magnoliopsida</taxon>
        <taxon>eudicotyledons</taxon>
        <taxon>Gunneridae</taxon>
        <taxon>Pentapetalae</taxon>
        <taxon>asterids</taxon>
        <taxon>lamiids</taxon>
        <taxon>Solanales</taxon>
        <taxon>Convolvulaceae</taxon>
        <taxon>Cuscuteae</taxon>
        <taxon>Cuscuta</taxon>
        <taxon>Cuscuta subgen. Grammica</taxon>
        <taxon>Cuscuta sect. Cleistogrammica</taxon>
    </lineage>
</organism>
<dbReference type="FunFam" id="3.30.1380.20:FF:000006">
    <property type="entry name" value="Trafficking protein particle complex subunit"/>
    <property type="match status" value="1"/>
</dbReference>
<proteinExistence type="inferred from homology"/>
<evidence type="ECO:0000256" key="6">
    <source>
        <dbReference type="ARBA" id="ARBA00022892"/>
    </source>
</evidence>
<dbReference type="PANTHER" id="PTHR13048">
    <property type="entry name" value="TRAFFICKING PROTEIN PARTICLE COMPLEX SUBUNIT 3"/>
    <property type="match status" value="1"/>
</dbReference>
<evidence type="ECO:0000256" key="5">
    <source>
        <dbReference type="ARBA" id="ARBA00022824"/>
    </source>
</evidence>
<keyword evidence="6 8" id="KW-0931">ER-Golgi transport</keyword>
<dbReference type="Pfam" id="PF04051">
    <property type="entry name" value="TRAPP"/>
    <property type="match status" value="1"/>
</dbReference>
<sequence>MAPVAPRSGDAIFASVERVNAELFTLTYGAIVRQLITDLEEVDEVNKQLDQMGYNIGVRLIDEFLAKSNISRCVDFKETAEVIAKVGLKMFLGITATVTNWDAEGTTCSLILEDNPLVDFVELPYTCQGLNYCNILSGVIRGALEMVSMKTEVTWIRDMLLGDDVFELQLKLIKQVPEEYPYKDDE</sequence>
<evidence type="ECO:0000313" key="10">
    <source>
        <dbReference type="Proteomes" id="UP000249390"/>
    </source>
</evidence>
<keyword evidence="5" id="KW-0256">Endoplasmic reticulum</keyword>
<evidence type="ECO:0000256" key="1">
    <source>
        <dbReference type="ARBA" id="ARBA00004222"/>
    </source>
</evidence>
<keyword evidence="4 8" id="KW-0813">Transport</keyword>
<dbReference type="GO" id="GO:0005783">
    <property type="term" value="C:endoplasmic reticulum"/>
    <property type="evidence" value="ECO:0007669"/>
    <property type="project" value="UniProtKB-SubCell"/>
</dbReference>
<dbReference type="InterPro" id="IPR007194">
    <property type="entry name" value="TRAPP_component"/>
</dbReference>
<evidence type="ECO:0000256" key="3">
    <source>
        <dbReference type="ARBA" id="ARBA00006218"/>
    </source>
</evidence>
<dbReference type="Proteomes" id="UP000249390">
    <property type="component" value="Unassembled WGS sequence"/>
</dbReference>
<evidence type="ECO:0000313" key="9">
    <source>
        <dbReference type="EMBL" id="RAL53340.1"/>
    </source>
</evidence>
<protein>
    <recommendedName>
        <fullName evidence="8">Trafficking protein particle complex subunit</fullName>
    </recommendedName>
</protein>
<keyword evidence="7 8" id="KW-0333">Golgi apparatus</keyword>
<reference evidence="9 10" key="1">
    <citation type="submission" date="2018-06" db="EMBL/GenBank/DDBJ databases">
        <title>The Genome of Cuscuta australis (Dodder) Provides Insight into the Evolution of Plant Parasitism.</title>
        <authorList>
            <person name="Liu H."/>
        </authorList>
    </citation>
    <scope>NUCLEOTIDE SEQUENCE [LARGE SCALE GENOMIC DNA]</scope>
    <source>
        <strain evidence="10">cv. Yunnan</strain>
        <tissue evidence="9">Vines</tissue>
    </source>
</reference>
<evidence type="ECO:0000256" key="4">
    <source>
        <dbReference type="ARBA" id="ARBA00022448"/>
    </source>
</evidence>
<gene>
    <name evidence="9" type="ORF">DM860_007012</name>
</gene>
<evidence type="ECO:0000256" key="8">
    <source>
        <dbReference type="PIRNR" id="PIRNR018293"/>
    </source>
</evidence>
<dbReference type="InterPro" id="IPR024096">
    <property type="entry name" value="NO_sig/Golgi_transp_ligand-bd"/>
</dbReference>
<comment type="function">
    <text evidence="8">May play a role in vesicular transport from endoplasmic reticulum to Golgi.</text>
</comment>
<dbReference type="EMBL" id="NQVE01000027">
    <property type="protein sequence ID" value="RAL53340.1"/>
    <property type="molecule type" value="Genomic_DNA"/>
</dbReference>
<accession>A0A328E6Z6</accession>
<dbReference type="GO" id="GO:0030008">
    <property type="term" value="C:TRAPP complex"/>
    <property type="evidence" value="ECO:0007669"/>
    <property type="project" value="InterPro"/>
</dbReference>
<dbReference type="Gene3D" id="3.30.1380.20">
    <property type="entry name" value="Trafficking protein particle complex subunit 3"/>
    <property type="match status" value="1"/>
</dbReference>
<dbReference type="AlphaFoldDB" id="A0A328E6Z6"/>
<dbReference type="CDD" id="cd14942">
    <property type="entry name" value="TRAPPC3_bet3"/>
    <property type="match status" value="1"/>
</dbReference>
<dbReference type="InterPro" id="IPR016721">
    <property type="entry name" value="Bet3"/>
</dbReference>
<evidence type="ECO:0000256" key="2">
    <source>
        <dbReference type="ARBA" id="ARBA00004240"/>
    </source>
</evidence>
<comment type="similarity">
    <text evidence="3 8">Belongs to the TRAPP small subunits family. BET3 subfamily.</text>
</comment>
<comment type="subcellular location">
    <subcellularLocation>
        <location evidence="2">Endoplasmic reticulum</location>
    </subcellularLocation>
    <subcellularLocation>
        <location evidence="1 8">Golgi apparatus</location>
        <location evidence="1 8">cis-Golgi network</location>
    </subcellularLocation>
</comment>
<evidence type="ECO:0000256" key="7">
    <source>
        <dbReference type="ARBA" id="ARBA00023034"/>
    </source>
</evidence>
<comment type="subunit">
    <text evidence="8">Homodimer.</text>
</comment>